<dbReference type="EMBL" id="CP045351">
    <property type="protein sequence ID" value="QFT28582.1"/>
    <property type="molecule type" value="Genomic_DNA"/>
</dbReference>
<dbReference type="PANTHER" id="PTHR42760:SF115">
    <property type="entry name" value="3-OXOACYL-[ACYL-CARRIER-PROTEIN] REDUCTASE FABG"/>
    <property type="match status" value="1"/>
</dbReference>
<dbReference type="GO" id="GO:0016616">
    <property type="term" value="F:oxidoreductase activity, acting on the CH-OH group of donors, NAD or NADP as acceptor"/>
    <property type="evidence" value="ECO:0007669"/>
    <property type="project" value="TreeGrafter"/>
</dbReference>
<keyword evidence="2 4" id="KW-0560">Oxidoreductase</keyword>
<geneLocation type="plasmid" evidence="5">
    <name>pthaf100_a</name>
</geneLocation>
<reference evidence="4 5" key="1">
    <citation type="submission" date="2019-10" db="EMBL/GenBank/DDBJ databases">
        <title>Complete genome sequence of Vibrio sp. strain THAF100, isolated from non-filtered water from the water column of tank 6 of a marine aquarium containing stony-coral fragments. Water maintained at 26 degree C.</title>
        <authorList>
            <person name="Ruckert C."/>
            <person name="Franco A."/>
            <person name="Kalinowski J."/>
            <person name="Glaeser S."/>
        </authorList>
    </citation>
    <scope>NUCLEOTIDE SEQUENCE [LARGE SCALE GENOMIC DNA]</scope>
    <source>
        <strain evidence="4 5">THAF100</strain>
        <plasmid evidence="5">pthaf100_a</plasmid>
    </source>
</reference>
<evidence type="ECO:0000256" key="2">
    <source>
        <dbReference type="ARBA" id="ARBA00023002"/>
    </source>
</evidence>
<keyword evidence="4" id="KW-0614">Plasmid</keyword>
<protein>
    <submittedName>
        <fullName evidence="4">Putative oxidoreductase</fullName>
        <ecNumber evidence="4">1.-.-.-</ecNumber>
    </submittedName>
</protein>
<evidence type="ECO:0000256" key="1">
    <source>
        <dbReference type="ARBA" id="ARBA00006484"/>
    </source>
</evidence>
<dbReference type="PANTHER" id="PTHR42760">
    <property type="entry name" value="SHORT-CHAIN DEHYDROGENASES/REDUCTASES FAMILY MEMBER"/>
    <property type="match status" value="1"/>
</dbReference>
<dbReference type="Pfam" id="PF00106">
    <property type="entry name" value="adh_short"/>
    <property type="match status" value="1"/>
</dbReference>
<dbReference type="Gene3D" id="3.40.50.720">
    <property type="entry name" value="NAD(P)-binding Rossmann-like Domain"/>
    <property type="match status" value="1"/>
</dbReference>
<dbReference type="InterPro" id="IPR036291">
    <property type="entry name" value="NAD(P)-bd_dom_sf"/>
</dbReference>
<name>A0A5P9CSB0_9VIBR</name>
<dbReference type="PIRSF" id="PIRSF000126">
    <property type="entry name" value="11-beta-HSD1"/>
    <property type="match status" value="1"/>
</dbReference>
<dbReference type="OrthoDB" id="8613661at2"/>
<dbReference type="AlphaFoldDB" id="A0A5P9CSB0"/>
<evidence type="ECO:0000313" key="4">
    <source>
        <dbReference type="EMBL" id="QFT28582.1"/>
    </source>
</evidence>
<dbReference type="CDD" id="cd05233">
    <property type="entry name" value="SDR_c"/>
    <property type="match status" value="1"/>
</dbReference>
<evidence type="ECO:0000313" key="5">
    <source>
        <dbReference type="Proteomes" id="UP000326936"/>
    </source>
</evidence>
<comment type="similarity">
    <text evidence="1 3">Belongs to the short-chain dehydrogenases/reductases (SDR) family.</text>
</comment>
<accession>A0A5P9CSB0</accession>
<sequence length="236" mass="25400">MTKTAVITGASRGIGNAISHYLAEQGHNLVLLAHNTDNLKKLSSELSIKFPVLSIRTFSIDFSQPEKVDASIQAILANLNSIDILVSSAGVLEAGHIDISTSQLINLVNVNLTSTMIVCNAVAQKMCNQKYGEIYNLGSTAGLSPVSKIAAYSATKSAIVSYSQSLYQELLPYNIKVCCLCPSVVDTDMTNDGRIDNALKVETEDITKAMDFIRQLSSGAAMSVLPIRCKVIDLER</sequence>
<organism evidence="4 5">
    <name type="scientific">Vibrio aquimaris</name>
    <dbReference type="NCBI Taxonomy" id="2587862"/>
    <lineage>
        <taxon>Bacteria</taxon>
        <taxon>Pseudomonadati</taxon>
        <taxon>Pseudomonadota</taxon>
        <taxon>Gammaproteobacteria</taxon>
        <taxon>Vibrionales</taxon>
        <taxon>Vibrionaceae</taxon>
        <taxon>Vibrio</taxon>
    </lineage>
</organism>
<dbReference type="KEGG" id="vaq:FIV01_19470"/>
<proteinExistence type="inferred from homology"/>
<dbReference type="SUPFAM" id="SSF51735">
    <property type="entry name" value="NAD(P)-binding Rossmann-fold domains"/>
    <property type="match status" value="1"/>
</dbReference>
<keyword evidence="5" id="KW-1185">Reference proteome</keyword>
<dbReference type="RefSeq" id="WP_152432561.1">
    <property type="nucleotide sequence ID" value="NZ_CBCSDK010000009.1"/>
</dbReference>
<dbReference type="PRINTS" id="PR00081">
    <property type="entry name" value="GDHRDH"/>
</dbReference>
<dbReference type="InterPro" id="IPR002347">
    <property type="entry name" value="SDR_fam"/>
</dbReference>
<evidence type="ECO:0000256" key="3">
    <source>
        <dbReference type="RuleBase" id="RU000363"/>
    </source>
</evidence>
<dbReference type="Proteomes" id="UP000326936">
    <property type="component" value="Plasmid pTHAF100_a"/>
</dbReference>
<dbReference type="EC" id="1.-.-.-" evidence="4"/>
<gene>
    <name evidence="4" type="ORF">FIV01_19470</name>
</gene>
<dbReference type="PRINTS" id="PR00080">
    <property type="entry name" value="SDRFAMILY"/>
</dbReference>